<dbReference type="PANTHER" id="PTHR38031">
    <property type="entry name" value="SULFUR CARRIER PROTEIN SLR0821-RELATED"/>
    <property type="match status" value="1"/>
</dbReference>
<dbReference type="InterPro" id="IPR003749">
    <property type="entry name" value="ThiS/MoaD-like"/>
</dbReference>
<gene>
    <name evidence="1" type="ORF">UFOPK1835_01031</name>
</gene>
<accession>A0A6J6H8V5</accession>
<evidence type="ECO:0000313" key="1">
    <source>
        <dbReference type="EMBL" id="CAB4610142.1"/>
    </source>
</evidence>
<name>A0A6J6H8V5_9ZZZZ</name>
<dbReference type="SUPFAM" id="SSF54285">
    <property type="entry name" value="MoaD/ThiS"/>
    <property type="match status" value="1"/>
</dbReference>
<dbReference type="EMBL" id="CAEZUP010000038">
    <property type="protein sequence ID" value="CAB4610142.1"/>
    <property type="molecule type" value="Genomic_DNA"/>
</dbReference>
<proteinExistence type="predicted"/>
<organism evidence="1">
    <name type="scientific">freshwater metagenome</name>
    <dbReference type="NCBI Taxonomy" id="449393"/>
    <lineage>
        <taxon>unclassified sequences</taxon>
        <taxon>metagenomes</taxon>
        <taxon>ecological metagenomes</taxon>
    </lineage>
</organism>
<protein>
    <submittedName>
        <fullName evidence="1">Unannotated protein</fullName>
    </submittedName>
</protein>
<dbReference type="InterPro" id="IPR016155">
    <property type="entry name" value="Mopterin_synth/thiamin_S_b"/>
</dbReference>
<reference evidence="1" key="1">
    <citation type="submission" date="2020-05" db="EMBL/GenBank/DDBJ databases">
        <authorList>
            <person name="Chiriac C."/>
            <person name="Salcher M."/>
            <person name="Ghai R."/>
            <person name="Kavagutti S V."/>
        </authorList>
    </citation>
    <scope>NUCLEOTIDE SEQUENCE</scope>
</reference>
<dbReference type="InterPro" id="IPR052045">
    <property type="entry name" value="Sulfur_Carrier/Prot_Modifier"/>
</dbReference>
<dbReference type="Gene3D" id="3.10.20.30">
    <property type="match status" value="1"/>
</dbReference>
<dbReference type="Pfam" id="PF02597">
    <property type="entry name" value="ThiS"/>
    <property type="match status" value="1"/>
</dbReference>
<dbReference type="PANTHER" id="PTHR38031:SF1">
    <property type="entry name" value="SULFUR CARRIER PROTEIN CYSO"/>
    <property type="match status" value="1"/>
</dbReference>
<dbReference type="InterPro" id="IPR012675">
    <property type="entry name" value="Beta-grasp_dom_sf"/>
</dbReference>
<sequence length="92" mass="9575">MSVTVRVPPVFRPLTAGQSSVSVEGATVAEVLSALEAAHPGFSAKLLTDDGSLVRYVNVFVDDDDVRFMQGLETPVPDGVTVSIMQAVAGGQ</sequence>
<dbReference type="AlphaFoldDB" id="A0A6J6H8V5"/>